<dbReference type="AlphaFoldDB" id="A0A2K9NPQ9"/>
<name>A0A2K9NPQ9_BACTC</name>
<proteinExistence type="predicted"/>
<evidence type="ECO:0000313" key="2">
    <source>
        <dbReference type="Proteomes" id="UP000235584"/>
    </source>
</evidence>
<dbReference type="Gene3D" id="3.30.420.200">
    <property type="match status" value="1"/>
</dbReference>
<dbReference type="Proteomes" id="UP000235584">
    <property type="component" value="Chromosome"/>
</dbReference>
<reference evidence="1 2" key="1">
    <citation type="submission" date="2018-01" db="EMBL/GenBank/DDBJ databases">
        <title>Complete genome sequence of Bacteriovorax stolpii DSM12778.</title>
        <authorList>
            <person name="Tang B."/>
            <person name="Chang J."/>
        </authorList>
    </citation>
    <scope>NUCLEOTIDE SEQUENCE [LARGE SCALE GENOMIC DNA]</scope>
    <source>
        <strain evidence="1 2">DSM 12778</strain>
    </source>
</reference>
<keyword evidence="2" id="KW-1185">Reference proteome</keyword>
<sequence length="196" mass="22615">MHSLYVDSTSGLVIGLLDENFKWIEYQDTREKKPSEVIHIEIYNLINKYKLNLREMNFFFSAGPGSYTGMRLGEGIAQVLAWDDKKVFSFLHFDAPRLAGVEKGYWVTNAFKGQVFIYNWDSQSNLAEKSLVNAAEYTIVDPALGYTLADDGKNFVGLKTTKDLIHQSSEKIFSKVFKDKMREAPYYFRTLDEEFK</sequence>
<organism evidence="1 2">
    <name type="scientific">Bacteriovorax stolpii</name>
    <name type="common">Bdellovibrio stolpii</name>
    <dbReference type="NCBI Taxonomy" id="960"/>
    <lineage>
        <taxon>Bacteria</taxon>
        <taxon>Pseudomonadati</taxon>
        <taxon>Bdellovibrionota</taxon>
        <taxon>Bacteriovoracia</taxon>
        <taxon>Bacteriovoracales</taxon>
        <taxon>Bacteriovoracaceae</taxon>
        <taxon>Bacteriovorax</taxon>
    </lineage>
</organism>
<dbReference type="KEGG" id="bsto:C0V70_01275"/>
<dbReference type="InterPro" id="IPR043129">
    <property type="entry name" value="ATPase_NBD"/>
</dbReference>
<dbReference type="SUPFAM" id="SSF53067">
    <property type="entry name" value="Actin-like ATPase domain"/>
    <property type="match status" value="1"/>
</dbReference>
<dbReference type="OrthoDB" id="9809995at2"/>
<evidence type="ECO:0000313" key="1">
    <source>
        <dbReference type="EMBL" id="AUN96754.1"/>
    </source>
</evidence>
<gene>
    <name evidence="1" type="ORF">C0V70_01275</name>
</gene>
<dbReference type="Gene3D" id="3.30.420.40">
    <property type="match status" value="1"/>
</dbReference>
<protein>
    <submittedName>
        <fullName evidence="1">Uncharacterized protein</fullName>
    </submittedName>
</protein>
<accession>A0A2K9NPQ9</accession>
<dbReference type="RefSeq" id="WP_102242049.1">
    <property type="nucleotide sequence ID" value="NZ_CP025704.1"/>
</dbReference>
<dbReference type="EMBL" id="CP025704">
    <property type="protein sequence ID" value="AUN96754.1"/>
    <property type="molecule type" value="Genomic_DNA"/>
</dbReference>